<evidence type="ECO:0000313" key="3">
    <source>
        <dbReference type="Proteomes" id="UP000201458"/>
    </source>
</evidence>
<dbReference type="InterPro" id="IPR044038">
    <property type="entry name" value="dATP/dGTP_diPOhydrolase_N"/>
</dbReference>
<keyword evidence="3" id="KW-1185">Reference proteome</keyword>
<dbReference type="RefSeq" id="YP_009269259.1">
    <property type="nucleotide sequence ID" value="NC_030696.1"/>
</dbReference>
<protein>
    <recommendedName>
        <fullName evidence="1">dATP/dGTP diphosphohydrolase N-terminal domain-containing protein</fullName>
    </recommendedName>
</protein>
<gene>
    <name evidence="2" type="primary">146</name>
    <name evidence="2" type="ORF">PBI_SMOOTHIE_146</name>
</gene>
<dbReference type="Pfam" id="PF18909">
    <property type="entry name" value="dGTP_diPhyd_N"/>
    <property type="match status" value="1"/>
</dbReference>
<accession>A0A160DEP0</accession>
<organism evidence="2 3">
    <name type="scientific">Gordonia phage Smoothie</name>
    <dbReference type="NCBI Taxonomy" id="1838078"/>
    <lineage>
        <taxon>Viruses</taxon>
        <taxon>Duplodnaviria</taxon>
        <taxon>Heunggongvirae</taxon>
        <taxon>Uroviricota</taxon>
        <taxon>Caudoviricetes</taxon>
        <taxon>Smoothievirus</taxon>
        <taxon>Smoothievirus smoothie</taxon>
    </lineage>
</organism>
<dbReference type="EMBL" id="KU998244">
    <property type="protein sequence ID" value="ANA86302.1"/>
    <property type="molecule type" value="Genomic_DNA"/>
</dbReference>
<evidence type="ECO:0000313" key="2">
    <source>
        <dbReference type="EMBL" id="ANA86302.1"/>
    </source>
</evidence>
<reference evidence="2 3" key="1">
    <citation type="submission" date="2016-03" db="EMBL/GenBank/DDBJ databases">
        <authorList>
            <person name="Montgomery M.T."/>
            <person name="Guerrero C.A."/>
            <person name="Mavrich T.N."/>
            <person name="Pope W.H."/>
            <person name="Garlena R.A."/>
            <person name="Russell D.A."/>
            <person name="Jacobs-Sera D."/>
            <person name="Hendrix R.W."/>
            <person name="Hatfull G.F."/>
        </authorList>
    </citation>
    <scope>NUCLEOTIDE SEQUENCE [LARGE SCALE GENOMIC DNA]</scope>
</reference>
<proteinExistence type="predicted"/>
<dbReference type="GeneID" id="28378605"/>
<evidence type="ECO:0000259" key="1">
    <source>
        <dbReference type="Pfam" id="PF18909"/>
    </source>
</evidence>
<dbReference type="Proteomes" id="UP000201458">
    <property type="component" value="Segment"/>
</dbReference>
<name>A0A160DEP0_9CAUD</name>
<sequence length="231" mass="25984">MSTIETNDKGQDFAVSTTGGKKQKKLARYDLIPAGPLLELAELYGRGAAKYADRNWENGYDWSLSFSALQRHAWQFWDGENFDEETGAAHLASVAWHALALLQFMQQQKYTQFDDRPQTESIVKADVHEDHVHVDPDPVATSPEPELATSGVAWDPRGRAVAPEVQTLGAANFHFIWRDSKGVEYTYQFSPVWAWSRSDDGLVPDHASRMVGDFDAKRGPYVRVRPKGTDE</sequence>
<feature type="domain" description="dATP/dGTP diphosphohydrolase N-terminal" evidence="1">
    <location>
        <begin position="17"/>
        <end position="110"/>
    </location>
</feature>
<dbReference type="KEGG" id="vg:28378605"/>